<dbReference type="AlphaFoldDB" id="A0A7S7NPB9"/>
<gene>
    <name evidence="2" type="ORF">IRI77_31895</name>
</gene>
<accession>A0A7S7NPB9</accession>
<dbReference type="Gene3D" id="2.60.120.560">
    <property type="entry name" value="Exo-inulinase, domain 1"/>
    <property type="match status" value="1"/>
</dbReference>
<dbReference type="KEGG" id="pfer:IRI77_31895"/>
<evidence type="ECO:0000259" key="1">
    <source>
        <dbReference type="Pfam" id="PF06439"/>
    </source>
</evidence>
<evidence type="ECO:0000313" key="3">
    <source>
        <dbReference type="Proteomes" id="UP000593892"/>
    </source>
</evidence>
<name>A0A7S7NPB9_PALFE</name>
<proteinExistence type="predicted"/>
<dbReference type="EMBL" id="CP063849">
    <property type="protein sequence ID" value="QOY87317.1"/>
    <property type="molecule type" value="Genomic_DNA"/>
</dbReference>
<reference evidence="2 3" key="1">
    <citation type="submission" date="2020-10" db="EMBL/GenBank/DDBJ databases">
        <title>Complete genome sequence of Paludibaculum fermentans P105T, a facultatively anaerobic acidobacterium capable of dissimilatory Fe(III) reduction.</title>
        <authorList>
            <person name="Dedysh S.N."/>
            <person name="Beletsky A.V."/>
            <person name="Kulichevskaya I.S."/>
            <person name="Mardanov A.V."/>
            <person name="Ravin N.V."/>
        </authorList>
    </citation>
    <scope>NUCLEOTIDE SEQUENCE [LARGE SCALE GENOMIC DNA]</scope>
    <source>
        <strain evidence="2 3">P105</strain>
    </source>
</reference>
<protein>
    <submittedName>
        <fullName evidence="2">DUF1080 domain-containing protein</fullName>
    </submittedName>
</protein>
<feature type="domain" description="3-keto-alpha-glucoside-1,2-lyase/3-keto-2-hydroxy-glucal hydratase" evidence="1">
    <location>
        <begin position="18"/>
        <end position="225"/>
    </location>
</feature>
<sequence>MTRRSALLLLTAARATPAPLFDGASFRNFRTPSGLTGPEVSWRIEKGVLETIADARRQCDLWTAAEYDNFDLTFEWKVAPGANTGIKYLIQATATDKLHDAQGEFLHETSLGFEFQLVDDASTAGSDQAAHASGALYNYLPPTERAARPAGEWNTGRLKVQGENVEHWLNGRRVLAYSFHSPELKAALAAKKLNSARMLERLEHRKTAIAFQHHESSASFRSIDIQVLPPVRN</sequence>
<organism evidence="2 3">
    <name type="scientific">Paludibaculum fermentans</name>
    <dbReference type="NCBI Taxonomy" id="1473598"/>
    <lineage>
        <taxon>Bacteria</taxon>
        <taxon>Pseudomonadati</taxon>
        <taxon>Acidobacteriota</taxon>
        <taxon>Terriglobia</taxon>
        <taxon>Bryobacterales</taxon>
        <taxon>Bryobacteraceae</taxon>
        <taxon>Paludibaculum</taxon>
    </lineage>
</organism>
<evidence type="ECO:0000313" key="2">
    <source>
        <dbReference type="EMBL" id="QOY87317.1"/>
    </source>
</evidence>
<dbReference type="RefSeq" id="WP_194448986.1">
    <property type="nucleotide sequence ID" value="NZ_CP063849.1"/>
</dbReference>
<dbReference type="GO" id="GO:0016787">
    <property type="term" value="F:hydrolase activity"/>
    <property type="evidence" value="ECO:0007669"/>
    <property type="project" value="InterPro"/>
</dbReference>
<keyword evidence="3" id="KW-1185">Reference proteome</keyword>
<dbReference type="InterPro" id="IPR010496">
    <property type="entry name" value="AL/BT2_dom"/>
</dbReference>
<dbReference type="Pfam" id="PF06439">
    <property type="entry name" value="3keto-disac_hyd"/>
    <property type="match status" value="1"/>
</dbReference>
<dbReference type="Proteomes" id="UP000593892">
    <property type="component" value="Chromosome"/>
</dbReference>